<proteinExistence type="predicted"/>
<dbReference type="EMBL" id="QTSX02004993">
    <property type="protein sequence ID" value="KAJ9062737.1"/>
    <property type="molecule type" value="Genomic_DNA"/>
</dbReference>
<evidence type="ECO:0000313" key="1">
    <source>
        <dbReference type="EMBL" id="KAJ9062737.1"/>
    </source>
</evidence>
<reference evidence="1" key="1">
    <citation type="submission" date="2022-04" db="EMBL/GenBank/DDBJ databases">
        <title>Genome of the entomopathogenic fungus Entomophthora muscae.</title>
        <authorList>
            <person name="Elya C."/>
            <person name="Lovett B.R."/>
            <person name="Lee E."/>
            <person name="Macias A.M."/>
            <person name="Hajek A.E."/>
            <person name="De Bivort B.L."/>
            <person name="Kasson M.T."/>
            <person name="De Fine Licht H.H."/>
            <person name="Stajich J.E."/>
        </authorList>
    </citation>
    <scope>NUCLEOTIDE SEQUENCE</scope>
    <source>
        <strain evidence="1">Berkeley</strain>
    </source>
</reference>
<organism evidence="1 2">
    <name type="scientific">Entomophthora muscae</name>
    <dbReference type="NCBI Taxonomy" id="34485"/>
    <lineage>
        <taxon>Eukaryota</taxon>
        <taxon>Fungi</taxon>
        <taxon>Fungi incertae sedis</taxon>
        <taxon>Zoopagomycota</taxon>
        <taxon>Entomophthoromycotina</taxon>
        <taxon>Entomophthoromycetes</taxon>
        <taxon>Entomophthorales</taxon>
        <taxon>Entomophthoraceae</taxon>
        <taxon>Entomophthora</taxon>
    </lineage>
</organism>
<evidence type="ECO:0000313" key="2">
    <source>
        <dbReference type="Proteomes" id="UP001165960"/>
    </source>
</evidence>
<protein>
    <submittedName>
        <fullName evidence="1">Uncharacterized protein</fullName>
    </submittedName>
</protein>
<accession>A0ACC2SK16</accession>
<comment type="caution">
    <text evidence="1">The sequence shown here is derived from an EMBL/GenBank/DDBJ whole genome shotgun (WGS) entry which is preliminary data.</text>
</comment>
<name>A0ACC2SK16_9FUNG</name>
<sequence length="93" mass="10253">MALEKDRPDSLDPITKAIVQAGTPCLESQTDFTAVLESCGISLSKVGENQLNEYNFASILCALIKWGCSSGEEDFFLSQSQISQLVEKSYHLY</sequence>
<keyword evidence="2" id="KW-1185">Reference proteome</keyword>
<gene>
    <name evidence="1" type="ORF">DSO57_1007648</name>
</gene>
<dbReference type="Proteomes" id="UP001165960">
    <property type="component" value="Unassembled WGS sequence"/>
</dbReference>